<proteinExistence type="predicted"/>
<feature type="domain" description="PKS/mFAS DH" evidence="9">
    <location>
        <begin position="1007"/>
        <end position="1310"/>
    </location>
</feature>
<dbReference type="InterPro" id="IPR013968">
    <property type="entry name" value="PKS_KR"/>
</dbReference>
<dbReference type="InterPro" id="IPR057326">
    <property type="entry name" value="KR_dom"/>
</dbReference>
<keyword evidence="11" id="KW-1185">Reference proteome</keyword>
<evidence type="ECO:0000256" key="4">
    <source>
        <dbReference type="ARBA" id="ARBA00023002"/>
    </source>
</evidence>
<dbReference type="InterPro" id="IPR049551">
    <property type="entry name" value="PKS_DH_C"/>
</dbReference>
<dbReference type="InterPro" id="IPR018201">
    <property type="entry name" value="Ketoacyl_synth_AS"/>
</dbReference>
<dbReference type="SUPFAM" id="SSF47336">
    <property type="entry name" value="ACP-like"/>
    <property type="match status" value="1"/>
</dbReference>
<dbReference type="PROSITE" id="PS52004">
    <property type="entry name" value="KS3_2"/>
    <property type="match status" value="1"/>
</dbReference>
<dbReference type="Gene3D" id="3.30.70.3290">
    <property type="match status" value="2"/>
</dbReference>
<dbReference type="Pfam" id="PF16197">
    <property type="entry name" value="KAsynt_C_assoc"/>
    <property type="match status" value="1"/>
</dbReference>
<dbReference type="InterPro" id="IPR050091">
    <property type="entry name" value="PKS_NRPS_Biosynth_Enz"/>
</dbReference>
<dbReference type="Pfam" id="PF14765">
    <property type="entry name" value="PS-DH"/>
    <property type="match status" value="1"/>
</dbReference>
<dbReference type="InterPro" id="IPR016035">
    <property type="entry name" value="Acyl_Trfase/lysoPLipase"/>
</dbReference>
<evidence type="ECO:0000313" key="10">
    <source>
        <dbReference type="EMBL" id="KAK8072217.1"/>
    </source>
</evidence>
<dbReference type="InterPro" id="IPR016039">
    <property type="entry name" value="Thiolase-like"/>
</dbReference>
<evidence type="ECO:0000259" key="9">
    <source>
        <dbReference type="PROSITE" id="PS52019"/>
    </source>
</evidence>
<dbReference type="Gene3D" id="3.10.129.110">
    <property type="entry name" value="Polyketide synthase dehydratase"/>
    <property type="match status" value="1"/>
</dbReference>
<name>A0ABR1VMX9_9PEZI</name>
<evidence type="ECO:0000259" key="7">
    <source>
        <dbReference type="PROSITE" id="PS50075"/>
    </source>
</evidence>
<feature type="region of interest" description="N-terminal hotdog fold" evidence="6">
    <location>
        <begin position="1007"/>
        <end position="1135"/>
    </location>
</feature>
<dbReference type="Pfam" id="PF02801">
    <property type="entry name" value="Ketoacyl-synt_C"/>
    <property type="match status" value="1"/>
</dbReference>
<dbReference type="Pfam" id="PF21089">
    <property type="entry name" value="PKS_DH_N"/>
    <property type="match status" value="1"/>
</dbReference>
<dbReference type="Gene3D" id="3.30.70.250">
    <property type="entry name" value="Malonyl-CoA ACP transacylase, ACP-binding"/>
    <property type="match status" value="1"/>
</dbReference>
<feature type="active site" description="Proton donor; for dehydratase activity" evidence="6">
    <location>
        <position position="1218"/>
    </location>
</feature>
<dbReference type="InterPro" id="IPR014030">
    <property type="entry name" value="Ketoacyl_synth_N"/>
</dbReference>
<dbReference type="InterPro" id="IPR032821">
    <property type="entry name" value="PKS_assoc"/>
</dbReference>
<evidence type="ECO:0000256" key="2">
    <source>
        <dbReference type="ARBA" id="ARBA00022553"/>
    </source>
</evidence>
<dbReference type="CDD" id="cd00833">
    <property type="entry name" value="PKS"/>
    <property type="match status" value="1"/>
</dbReference>
<dbReference type="PROSITE" id="PS00606">
    <property type="entry name" value="KS3_1"/>
    <property type="match status" value="1"/>
</dbReference>
<dbReference type="Pfam" id="PF08659">
    <property type="entry name" value="KR"/>
    <property type="match status" value="1"/>
</dbReference>
<dbReference type="PROSITE" id="PS52019">
    <property type="entry name" value="PKS_MFAS_DH"/>
    <property type="match status" value="1"/>
</dbReference>
<reference evidence="10 11" key="1">
    <citation type="submission" date="2023-01" db="EMBL/GenBank/DDBJ databases">
        <title>Analysis of 21 Apiospora genomes using comparative genomics revels a genus with tremendous synthesis potential of carbohydrate active enzymes and secondary metabolites.</title>
        <authorList>
            <person name="Sorensen T."/>
        </authorList>
    </citation>
    <scope>NUCLEOTIDE SEQUENCE [LARGE SCALE GENOMIC DNA]</scope>
    <source>
        <strain evidence="10 11">CBS 83171</strain>
    </source>
</reference>
<organism evidence="10 11">
    <name type="scientific">Apiospora saccharicola</name>
    <dbReference type="NCBI Taxonomy" id="335842"/>
    <lineage>
        <taxon>Eukaryota</taxon>
        <taxon>Fungi</taxon>
        <taxon>Dikarya</taxon>
        <taxon>Ascomycota</taxon>
        <taxon>Pezizomycotina</taxon>
        <taxon>Sordariomycetes</taxon>
        <taxon>Xylariomycetidae</taxon>
        <taxon>Amphisphaeriales</taxon>
        <taxon>Apiosporaceae</taxon>
        <taxon>Apiospora</taxon>
    </lineage>
</organism>
<feature type="domain" description="Carrier" evidence="7">
    <location>
        <begin position="1909"/>
        <end position="1985"/>
    </location>
</feature>
<dbReference type="InterPro" id="IPR020806">
    <property type="entry name" value="PKS_PP-bd"/>
</dbReference>
<dbReference type="SUPFAM" id="SSF51735">
    <property type="entry name" value="NAD(P)-binding Rossmann-fold domains"/>
    <property type="match status" value="1"/>
</dbReference>
<dbReference type="InterPro" id="IPR049900">
    <property type="entry name" value="PKS_mFAS_DH"/>
</dbReference>
<keyword evidence="5" id="KW-0511">Multifunctional enzyme</keyword>
<dbReference type="InterPro" id="IPR036291">
    <property type="entry name" value="NAD(P)-bd_dom_sf"/>
</dbReference>
<dbReference type="Gene3D" id="3.40.366.10">
    <property type="entry name" value="Malonyl-Coenzyme A Acyl Carrier Protein, domain 2"/>
    <property type="match status" value="2"/>
</dbReference>
<evidence type="ECO:0000259" key="8">
    <source>
        <dbReference type="PROSITE" id="PS52004"/>
    </source>
</evidence>
<keyword evidence="4" id="KW-0560">Oxidoreductase</keyword>
<dbReference type="PANTHER" id="PTHR43775:SF29">
    <property type="entry name" value="ASPERFURANONE POLYKETIDE SYNTHASE AFOG-RELATED"/>
    <property type="match status" value="1"/>
</dbReference>
<evidence type="ECO:0008006" key="12">
    <source>
        <dbReference type="Google" id="ProtNLM"/>
    </source>
</evidence>
<keyword evidence="1" id="KW-0596">Phosphopantetheine</keyword>
<evidence type="ECO:0000256" key="6">
    <source>
        <dbReference type="PROSITE-ProRule" id="PRU01363"/>
    </source>
</evidence>
<keyword evidence="3" id="KW-0808">Transferase</keyword>
<dbReference type="SMART" id="SM00825">
    <property type="entry name" value="PKS_KS"/>
    <property type="match status" value="1"/>
</dbReference>
<feature type="domain" description="Ketosynthase family 3 (KS3)" evidence="8">
    <location>
        <begin position="9"/>
        <end position="435"/>
    </location>
</feature>
<dbReference type="PROSITE" id="PS50075">
    <property type="entry name" value="CARRIER"/>
    <property type="match status" value="1"/>
</dbReference>
<dbReference type="Pfam" id="PF22621">
    <property type="entry name" value="CurL-like_PKS_C"/>
    <property type="match status" value="1"/>
</dbReference>
<comment type="caution">
    <text evidence="10">The sequence shown here is derived from an EMBL/GenBank/DDBJ whole genome shotgun (WGS) entry which is preliminary data.</text>
</comment>
<protein>
    <recommendedName>
        <fullName evidence="12">Carrier domain-containing protein</fullName>
    </recommendedName>
</protein>
<dbReference type="SUPFAM" id="SSF53901">
    <property type="entry name" value="Thiolase-like"/>
    <property type="match status" value="1"/>
</dbReference>
<evidence type="ECO:0000256" key="3">
    <source>
        <dbReference type="ARBA" id="ARBA00022679"/>
    </source>
</evidence>
<dbReference type="Proteomes" id="UP001446871">
    <property type="component" value="Unassembled WGS sequence"/>
</dbReference>
<dbReference type="InterPro" id="IPR006162">
    <property type="entry name" value="Ppantetheine_attach_site"/>
</dbReference>
<dbReference type="Gene3D" id="3.40.47.10">
    <property type="match status" value="1"/>
</dbReference>
<keyword evidence="2" id="KW-0597">Phosphoprotein</keyword>
<dbReference type="InterPro" id="IPR056501">
    <property type="entry name" value="NAD-bd_HRPKS_sdrA"/>
</dbReference>
<dbReference type="InterPro" id="IPR020841">
    <property type="entry name" value="PKS_Beta-ketoAc_synthase_dom"/>
</dbReference>
<dbReference type="InterPro" id="IPR036736">
    <property type="entry name" value="ACP-like_sf"/>
</dbReference>
<dbReference type="SMART" id="SM00823">
    <property type="entry name" value="PKS_PP"/>
    <property type="match status" value="1"/>
</dbReference>
<dbReference type="Pfam" id="PF23114">
    <property type="entry name" value="NAD-bd_HRPKS_sdrA"/>
    <property type="match status" value="1"/>
</dbReference>
<dbReference type="PROSITE" id="PS00012">
    <property type="entry name" value="PHOSPHOPANTETHEINE"/>
    <property type="match status" value="1"/>
</dbReference>
<dbReference type="Gene3D" id="3.40.50.720">
    <property type="entry name" value="NAD(P)-binding Rossmann-like Domain"/>
    <property type="match status" value="1"/>
</dbReference>
<feature type="region of interest" description="C-terminal hotdog fold" evidence="6">
    <location>
        <begin position="1153"/>
        <end position="1310"/>
    </location>
</feature>
<dbReference type="EMBL" id="JAQQWM010000003">
    <property type="protein sequence ID" value="KAK8072217.1"/>
    <property type="molecule type" value="Genomic_DNA"/>
</dbReference>
<dbReference type="SMART" id="SM00826">
    <property type="entry name" value="PKS_DH"/>
    <property type="match status" value="1"/>
</dbReference>
<dbReference type="InterPro" id="IPR049552">
    <property type="entry name" value="PKS_DH_N"/>
</dbReference>
<accession>A0ABR1VMX9</accession>
<dbReference type="InterPro" id="IPR042104">
    <property type="entry name" value="PKS_dehydratase_sf"/>
</dbReference>
<dbReference type="SUPFAM" id="SSF52151">
    <property type="entry name" value="FabD/lysophospholipase-like"/>
    <property type="match status" value="1"/>
</dbReference>
<dbReference type="SMART" id="SM00822">
    <property type="entry name" value="PKS_KR"/>
    <property type="match status" value="1"/>
</dbReference>
<gene>
    <name evidence="10" type="ORF">PG996_005565</name>
</gene>
<dbReference type="InterPro" id="IPR020807">
    <property type="entry name" value="PKS_DH"/>
</dbReference>
<dbReference type="SUPFAM" id="SSF55048">
    <property type="entry name" value="Probable ACP-binding domain of malonyl-CoA ACP transacylase"/>
    <property type="match status" value="1"/>
</dbReference>
<dbReference type="Pfam" id="PF00109">
    <property type="entry name" value="ketoacyl-synt"/>
    <property type="match status" value="1"/>
</dbReference>
<dbReference type="PANTHER" id="PTHR43775">
    <property type="entry name" value="FATTY ACID SYNTHASE"/>
    <property type="match status" value="1"/>
</dbReference>
<evidence type="ECO:0000256" key="1">
    <source>
        <dbReference type="ARBA" id="ARBA00022450"/>
    </source>
</evidence>
<evidence type="ECO:0000256" key="5">
    <source>
        <dbReference type="ARBA" id="ARBA00023268"/>
    </source>
</evidence>
<sequence length="1999" mass="218556">MAHPEPDKMEPVAVVGMGCRFPGNATSPNNLWQMLVSGESAWSTFPEDRVNIASYFHPSGNRQGSICFSGAHFLQQDVAAFDASFFSIPTDEANATDPQQRMLLEVAVEALDSAGVDRDALRKSETGVWVGSFVKDYEQIALRDPDDSPKYGATGNGIAIMSNRISYFLDVNGPSMTIDTGCSASLVCLHNACQALRSGEIDMGLAGGAGLILTPNTMMPMTALNFLSPDGKCYTFDERANGYGRGEGIGIIVLKRLTDAVRDNDNIRGVIRGSRVNQDGRTSGITLPSAEAQIRNIRGVYERAGLTPEQTAFVECHGTGTPAGDHRELQAVSESLCQQRSTENPMYVGSVKTNVGHLEGCAGVAGMIKTILSLEHGIIPQHLNFQAPGSHRINFTEWKVKVAQENTKWPVEGLRRASVNCFGFGGTNAHAIVDDAAHYLSSRNMTAHHNSAIFPKDSSKDPSMDPTVVSNTLSQIKSRAKTVRRIAKGQQVPTQDRKSQLFVLSAHTEQALLQLLQNQANYIQTTKGKHSVTFMEDLAYTLGCRRTKMQWRVSVVAQTTEELVTNLQHITKSDFVRLQENKSPRIAFVFGGQGAQWFAMGRELMAFDIFLQSLVSASQFMGHLIGDDVSLLDELLRGKNSSRIDEPRIAQPATTAIQVALVDLLVHFYGVSPAFVVGHSSGEIAAAYAMGSITRETAWELAYWRGVCAQDMLTNNDEEPRKGRMLAVGLSALAVEPYVFRVDKGMVAVACINSPKSVTLSGDEEGILQIQSLLSEDRVFNRLLKVETAYHSEHMLVCAGKYFACIQHLHPQDPATATVPHPHLSGELITTADIESYQAGLESIPSDEIPIMCSSLSGAPLPWKELTPHYWMGNMVSPVQFSDAMSAALGGCGQKKPDIILEIGPHSGLQSPVEEIIETMQYRGQEPKYISMLHRNKDAAVTALSAIGELWSRGVHLSMLWVVMRNIQYHQPKVLHDLPNYPWNRETKYWFESHLSRANRFQVHGRYDLIGRPTADSIPFQPRWRGFLRRSENLWIEHHQVQKSIIYPAAGMVAMVLEGAKQLAQGPCAGYEVSEFKIEKAMLIPLTERGLEYAVNMSIREHASAKYEFSIYSKPLDGAWQQHGTGFVTIHPTAQVTTDQHYQEYARVTEASDEKVNPRQFYETLEVIGMNYGPLFQNITSLSKGEGICSYSVCIPDTKSSMPAQFEFAHLIHPATLDSIFQTAFSLGDGSMVPSYIGSLYVSGRPQPPTEAGRELVGYAEAERRSAREASVAFVASNESWKTHHGGSAPKPLLVAKNVTFTALESGSTFLPNHHNLCSKIIWEPVKASHDSNSLEEKKVKKQTNKLPDGIVILVPNLLSPLLAQLCYKLADQIHCEVQTLATVTERGQPAYYISLLEVLPGYQFVWNWSEQDFHAFKSLITLSQGILWVTRGSQFEVANPRASLVQALARTIHSENPQKKIVTLDLDANAEFEADSTSDTTAVTSSELGIESLPDTEIDSASDLSADSTSYCVVDKLADLEPGSPSDFSVISTSGGKVDSISGPIVDLFTKTFTGSKEMQSNEVEYALRRGQLMVPRLIPTENLNAIIENSTSVVEENIKSVRDSIRPDATYVLAGQGGLAMEIAKLLTKNGARHIALLSRSGCSSEESHNNVISLKKRGVSVNVFKVDVCNKAALETTVNAIGQTMPQIKGVFQCAATIRDSVFDNMTYSDWQTAIRPKTIGSWNLYSLFPSDIDFFIFLSSSAGVIGSRGQANYAAGNAFQDALAHHINATTIRAASIDLGPILGAGMLAEDPRTLDMLKASGFFGIRLQDFMCVIERAIAGFTTATEVFPSQVVMGVGTGGLIRQNKPADPYWTRTALFSRLNLVDLPDDDGSLGPTAGETGEEHQSVKFLLAQVERADVDEAQMIVSNGLRSMMAQSMSLRGGADEVDEGRAPAAYGVDSLVAVGVRNWVFRECGVDVSVFEVLSDMSIYDLSGMIVERGGFGGVGATETEEDQ</sequence>
<dbReference type="InterPro" id="IPR014031">
    <property type="entry name" value="Ketoacyl_synth_C"/>
</dbReference>
<dbReference type="InterPro" id="IPR014043">
    <property type="entry name" value="Acyl_transferase_dom"/>
</dbReference>
<dbReference type="InterPro" id="IPR016036">
    <property type="entry name" value="Malonyl_transacylase_ACP-bd"/>
</dbReference>
<dbReference type="InterPro" id="IPR001227">
    <property type="entry name" value="Ac_transferase_dom_sf"/>
</dbReference>
<dbReference type="SMART" id="SM00827">
    <property type="entry name" value="PKS_AT"/>
    <property type="match status" value="1"/>
</dbReference>
<feature type="active site" description="Proton acceptor; for dehydratase activity" evidence="6">
    <location>
        <position position="1039"/>
    </location>
</feature>
<dbReference type="InterPro" id="IPR009081">
    <property type="entry name" value="PP-bd_ACP"/>
</dbReference>
<dbReference type="Pfam" id="PF00698">
    <property type="entry name" value="Acyl_transf_1"/>
    <property type="match status" value="1"/>
</dbReference>
<evidence type="ECO:0000313" key="11">
    <source>
        <dbReference type="Proteomes" id="UP001446871"/>
    </source>
</evidence>